<evidence type="ECO:0000259" key="3">
    <source>
        <dbReference type="PROSITE" id="PS01179"/>
    </source>
</evidence>
<keyword evidence="2" id="KW-1133">Transmembrane helix</keyword>
<dbReference type="STRING" id="6412.T1FLJ2"/>
<keyword evidence="2" id="KW-0812">Transmembrane</keyword>
<dbReference type="PROSITE" id="PS01179">
    <property type="entry name" value="PID"/>
    <property type="match status" value="1"/>
</dbReference>
<dbReference type="PANTHER" id="PTHR14058">
    <property type="entry name" value="AMYLOID BETA A4 PRECURSOR PROTEIN-BINDING FAMILY B"/>
    <property type="match status" value="1"/>
</dbReference>
<organism evidence="5 6">
    <name type="scientific">Helobdella robusta</name>
    <name type="common">Californian leech</name>
    <dbReference type="NCBI Taxonomy" id="6412"/>
    <lineage>
        <taxon>Eukaryota</taxon>
        <taxon>Metazoa</taxon>
        <taxon>Spiralia</taxon>
        <taxon>Lophotrochozoa</taxon>
        <taxon>Annelida</taxon>
        <taxon>Clitellata</taxon>
        <taxon>Hirudinea</taxon>
        <taxon>Rhynchobdellida</taxon>
        <taxon>Glossiphoniidae</taxon>
        <taxon>Helobdella</taxon>
    </lineage>
</organism>
<reference evidence="6" key="1">
    <citation type="submission" date="2012-12" db="EMBL/GenBank/DDBJ databases">
        <authorList>
            <person name="Hellsten U."/>
            <person name="Grimwood J."/>
            <person name="Chapman J.A."/>
            <person name="Shapiro H."/>
            <person name="Aerts A."/>
            <person name="Otillar R.P."/>
            <person name="Terry A.Y."/>
            <person name="Boore J.L."/>
            <person name="Simakov O."/>
            <person name="Marletaz F."/>
            <person name="Cho S.-J."/>
            <person name="Edsinger-Gonzales E."/>
            <person name="Havlak P."/>
            <person name="Kuo D.-H."/>
            <person name="Larsson T."/>
            <person name="Lv J."/>
            <person name="Arendt D."/>
            <person name="Savage R."/>
            <person name="Osoegawa K."/>
            <person name="de Jong P."/>
            <person name="Lindberg D.R."/>
            <person name="Seaver E.C."/>
            <person name="Weisblat D.A."/>
            <person name="Putnam N.H."/>
            <person name="Grigoriev I.V."/>
            <person name="Rokhsar D.S."/>
        </authorList>
    </citation>
    <scope>NUCLEOTIDE SEQUENCE</scope>
</reference>
<reference evidence="5" key="3">
    <citation type="submission" date="2015-06" db="UniProtKB">
        <authorList>
            <consortium name="EnsemblMetazoa"/>
        </authorList>
    </citation>
    <scope>IDENTIFICATION</scope>
</reference>
<name>T1FLJ2_HELRO</name>
<dbReference type="CTD" id="20209691"/>
<reference evidence="4 6" key="2">
    <citation type="journal article" date="2013" name="Nature">
        <title>Insights into bilaterian evolution from three spiralian genomes.</title>
        <authorList>
            <person name="Simakov O."/>
            <person name="Marletaz F."/>
            <person name="Cho S.J."/>
            <person name="Edsinger-Gonzales E."/>
            <person name="Havlak P."/>
            <person name="Hellsten U."/>
            <person name="Kuo D.H."/>
            <person name="Larsson T."/>
            <person name="Lv J."/>
            <person name="Arendt D."/>
            <person name="Savage R."/>
            <person name="Osoegawa K."/>
            <person name="de Jong P."/>
            <person name="Grimwood J."/>
            <person name="Chapman J.A."/>
            <person name="Shapiro H."/>
            <person name="Aerts A."/>
            <person name="Otillar R.P."/>
            <person name="Terry A.Y."/>
            <person name="Boore J.L."/>
            <person name="Grigoriev I.V."/>
            <person name="Lindberg D.R."/>
            <person name="Seaver E.C."/>
            <person name="Weisblat D.A."/>
            <person name="Putnam N.H."/>
            <person name="Rokhsar D.S."/>
        </authorList>
    </citation>
    <scope>NUCLEOTIDE SEQUENCE</scope>
</reference>
<dbReference type="Proteomes" id="UP000015101">
    <property type="component" value="Unassembled WGS sequence"/>
</dbReference>
<keyword evidence="1" id="KW-0677">Repeat</keyword>
<evidence type="ECO:0000313" key="6">
    <source>
        <dbReference type="Proteomes" id="UP000015101"/>
    </source>
</evidence>
<feature type="transmembrane region" description="Helical" evidence="2">
    <location>
        <begin position="69"/>
        <end position="88"/>
    </location>
</feature>
<dbReference type="GeneID" id="20209691"/>
<dbReference type="InParanoid" id="T1FLJ2"/>
<dbReference type="eggNOG" id="ENOG502QT08">
    <property type="taxonomic scope" value="Eukaryota"/>
</dbReference>
<dbReference type="OrthoDB" id="5969782at2759"/>
<gene>
    <name evidence="5" type="primary">20209691</name>
    <name evidence="4" type="ORF">HELRODRAFT_184585</name>
</gene>
<protein>
    <recommendedName>
        <fullName evidence="3">PID domain-containing protein</fullName>
    </recommendedName>
</protein>
<dbReference type="KEGG" id="hro:HELRODRAFT_184585"/>
<proteinExistence type="predicted"/>
<dbReference type="RefSeq" id="XP_009012710.1">
    <property type="nucleotide sequence ID" value="XM_009014462.1"/>
</dbReference>
<dbReference type="Pfam" id="PF00640">
    <property type="entry name" value="PID"/>
    <property type="match status" value="1"/>
</dbReference>
<dbReference type="GO" id="GO:0001540">
    <property type="term" value="F:amyloid-beta binding"/>
    <property type="evidence" value="ECO:0007669"/>
    <property type="project" value="InterPro"/>
</dbReference>
<dbReference type="Gene3D" id="2.30.29.30">
    <property type="entry name" value="Pleckstrin-homology domain (PH domain)/Phosphotyrosine-binding domain (PTB)"/>
    <property type="match status" value="1"/>
</dbReference>
<feature type="domain" description="PID" evidence="3">
    <location>
        <begin position="92"/>
        <end position="133"/>
    </location>
</feature>
<dbReference type="InterPro" id="IPR039576">
    <property type="entry name" value="APBB1/2/3"/>
</dbReference>
<dbReference type="InterPro" id="IPR006020">
    <property type="entry name" value="PTB/PI_dom"/>
</dbReference>
<keyword evidence="2" id="KW-0472">Membrane</keyword>
<evidence type="ECO:0000256" key="2">
    <source>
        <dbReference type="SAM" id="Phobius"/>
    </source>
</evidence>
<accession>T1FLJ2</accession>
<evidence type="ECO:0000256" key="1">
    <source>
        <dbReference type="ARBA" id="ARBA00022737"/>
    </source>
</evidence>
<dbReference type="SUPFAM" id="SSF50729">
    <property type="entry name" value="PH domain-like"/>
    <property type="match status" value="1"/>
</dbReference>
<dbReference type="AlphaFoldDB" id="T1FLJ2"/>
<dbReference type="EMBL" id="AMQM01010878">
    <property type="status" value="NOT_ANNOTATED_CDS"/>
    <property type="molecule type" value="Genomic_DNA"/>
</dbReference>
<keyword evidence="6" id="KW-1185">Reference proteome</keyword>
<dbReference type="PANTHER" id="PTHR14058:SF8">
    <property type="entry name" value="PROTEIN FE65 HOMOLOG"/>
    <property type="match status" value="1"/>
</dbReference>
<evidence type="ECO:0000313" key="4">
    <source>
        <dbReference type="EMBL" id="ESO09192.1"/>
    </source>
</evidence>
<dbReference type="InterPro" id="IPR011993">
    <property type="entry name" value="PH-like_dom_sf"/>
</dbReference>
<dbReference type="EnsemblMetazoa" id="HelroT184585">
    <property type="protein sequence ID" value="HelroP184585"/>
    <property type="gene ID" value="HelroG184585"/>
</dbReference>
<dbReference type="HOGENOM" id="CLU_1264363_0_0_1"/>
<evidence type="ECO:0000313" key="5">
    <source>
        <dbReference type="EnsemblMetazoa" id="HelroP184585"/>
    </source>
</evidence>
<dbReference type="EMBL" id="KB095970">
    <property type="protein sequence ID" value="ESO09192.1"/>
    <property type="molecule type" value="Genomic_DNA"/>
</dbReference>
<sequence>VNKCIVDLSTSGAKKDINDSIGKWGDGKYLYMDIDPSNLCLVDPFDLTVLNTQAIKTLRAIETTSFVQFYLFYFILVNMAVLLSSVQLPTDFAYVARDKSTRAFACHVFRCDQPARHIASTLCHVCKMAVARKNSKLLSSTYSSSSAVACGSSSSNGSRPNNLPDFDGGSTAASGCGEVLAKYEDLLKNSSFPTPMDEPKKVIYCHYLGTIQVSMPTGE</sequence>